<organism evidence="2 3">
    <name type="scientific">Candidatus Terrybacteria bacterium CG10_big_fil_rev_8_21_14_0_10_41_10</name>
    <dbReference type="NCBI Taxonomy" id="1975026"/>
    <lineage>
        <taxon>Bacteria</taxon>
        <taxon>Candidatus Terryibacteriota</taxon>
    </lineage>
</organism>
<keyword evidence="1" id="KW-0472">Membrane</keyword>
<accession>A0A2M8LAF5</accession>
<evidence type="ECO:0000313" key="2">
    <source>
        <dbReference type="EMBL" id="PJE73602.1"/>
    </source>
</evidence>
<dbReference type="EMBL" id="PFER01000026">
    <property type="protein sequence ID" value="PJE73602.1"/>
    <property type="molecule type" value="Genomic_DNA"/>
</dbReference>
<evidence type="ECO:0008006" key="4">
    <source>
        <dbReference type="Google" id="ProtNLM"/>
    </source>
</evidence>
<dbReference type="InterPro" id="IPR006059">
    <property type="entry name" value="SBP"/>
</dbReference>
<dbReference type="Proteomes" id="UP000230959">
    <property type="component" value="Unassembled WGS sequence"/>
</dbReference>
<sequence>MKGISVFGAIIIVIFVAAALIAVLMFAGFLPGYKGKKGSSSKVDKTDLVLWGTFAKNEMNSALASINKDRQAPIKINYVQKSSKSYQNDLVDALASNKGPDMIIVSQDMLLKNQDRFFAIPFTAYPERDFKDNFSDIAEVLLNTKSKSVRGLPFMIDPLVMYWNKNLFSSSGISGSPEYWDEFLEYTKALTEKNERGNISQAGAAMGEFSNVNNAKDIFSTLVLQTGNPIVDSKTLKTTMGDGKNYSAKATENAVNFFNEFSNSNKLNYSWNRSLPSSQDMFAGGSLAMYFGFASEYESIKKKNSHLGFDVALMPQVREGSVRTSFGRLYSIVVLNDSNKKQSALNAAVSMTSSGTLDGFSSYLRLAPARRSALTQNASDSYFSLLYKAAIMARSWLEPDSDKINDIFKDMTSTAASGAAPASEAVRVAERKINDILEKMLK</sequence>
<feature type="transmembrane region" description="Helical" evidence="1">
    <location>
        <begin position="6"/>
        <end position="30"/>
    </location>
</feature>
<dbReference type="Pfam" id="PF01547">
    <property type="entry name" value="SBP_bac_1"/>
    <property type="match status" value="1"/>
</dbReference>
<protein>
    <recommendedName>
        <fullName evidence="4">ABC transporter substrate-binding protein</fullName>
    </recommendedName>
</protein>
<gene>
    <name evidence="2" type="ORF">COV02_01700</name>
</gene>
<keyword evidence="1" id="KW-0812">Transmembrane</keyword>
<dbReference type="PANTHER" id="PTHR43649">
    <property type="entry name" value="ARABINOSE-BINDING PROTEIN-RELATED"/>
    <property type="match status" value="1"/>
</dbReference>
<evidence type="ECO:0000256" key="1">
    <source>
        <dbReference type="SAM" id="Phobius"/>
    </source>
</evidence>
<dbReference type="SUPFAM" id="SSF53850">
    <property type="entry name" value="Periplasmic binding protein-like II"/>
    <property type="match status" value="1"/>
</dbReference>
<keyword evidence="1" id="KW-1133">Transmembrane helix</keyword>
<dbReference type="AlphaFoldDB" id="A0A2M8LAF5"/>
<proteinExistence type="predicted"/>
<comment type="caution">
    <text evidence="2">The sequence shown here is derived from an EMBL/GenBank/DDBJ whole genome shotgun (WGS) entry which is preliminary data.</text>
</comment>
<dbReference type="PANTHER" id="PTHR43649:SF12">
    <property type="entry name" value="DIACETYLCHITOBIOSE BINDING PROTEIN DASA"/>
    <property type="match status" value="1"/>
</dbReference>
<reference evidence="3" key="1">
    <citation type="submission" date="2017-09" db="EMBL/GenBank/DDBJ databases">
        <title>Depth-based differentiation of microbial function through sediment-hosted aquifers and enrichment of novel symbionts in the deep terrestrial subsurface.</title>
        <authorList>
            <person name="Probst A.J."/>
            <person name="Ladd B."/>
            <person name="Jarett J.K."/>
            <person name="Geller-Mcgrath D.E."/>
            <person name="Sieber C.M.K."/>
            <person name="Emerson J.B."/>
            <person name="Anantharaman K."/>
            <person name="Thomas B.C."/>
            <person name="Malmstrom R."/>
            <person name="Stieglmeier M."/>
            <person name="Klingl A."/>
            <person name="Woyke T."/>
            <person name="Ryan C.M."/>
            <person name="Banfield J.F."/>
        </authorList>
    </citation>
    <scope>NUCLEOTIDE SEQUENCE [LARGE SCALE GENOMIC DNA]</scope>
</reference>
<evidence type="ECO:0000313" key="3">
    <source>
        <dbReference type="Proteomes" id="UP000230959"/>
    </source>
</evidence>
<dbReference type="InterPro" id="IPR050490">
    <property type="entry name" value="Bact_solute-bd_prot1"/>
</dbReference>
<dbReference type="Gene3D" id="3.40.190.10">
    <property type="entry name" value="Periplasmic binding protein-like II"/>
    <property type="match status" value="1"/>
</dbReference>
<name>A0A2M8LAF5_9BACT</name>